<keyword evidence="3" id="KW-1185">Reference proteome</keyword>
<evidence type="ECO:0000313" key="2">
    <source>
        <dbReference type="EMBL" id="KNZ63040.1"/>
    </source>
</evidence>
<accession>A0A0L6VS69</accession>
<name>A0A0L6VS69_9BASI</name>
<gene>
    <name evidence="2" type="ORF">VP01_1193g3</name>
</gene>
<evidence type="ECO:0000256" key="1">
    <source>
        <dbReference type="SAM" id="MobiDB-lite"/>
    </source>
</evidence>
<dbReference type="AlphaFoldDB" id="A0A0L6VS69"/>
<organism evidence="2 3">
    <name type="scientific">Puccinia sorghi</name>
    <dbReference type="NCBI Taxonomy" id="27349"/>
    <lineage>
        <taxon>Eukaryota</taxon>
        <taxon>Fungi</taxon>
        <taxon>Dikarya</taxon>
        <taxon>Basidiomycota</taxon>
        <taxon>Pucciniomycotina</taxon>
        <taxon>Pucciniomycetes</taxon>
        <taxon>Pucciniales</taxon>
        <taxon>Pucciniaceae</taxon>
        <taxon>Puccinia</taxon>
    </lineage>
</organism>
<dbReference type="EMBL" id="LAVV01002154">
    <property type="protein sequence ID" value="KNZ63040.1"/>
    <property type="molecule type" value="Genomic_DNA"/>
</dbReference>
<dbReference type="VEuPathDB" id="FungiDB:VP01_1193g3"/>
<feature type="region of interest" description="Disordered" evidence="1">
    <location>
        <begin position="279"/>
        <end position="301"/>
    </location>
</feature>
<evidence type="ECO:0000313" key="3">
    <source>
        <dbReference type="Proteomes" id="UP000037035"/>
    </source>
</evidence>
<protein>
    <submittedName>
        <fullName evidence="2">Uncharacterized protein</fullName>
    </submittedName>
</protein>
<dbReference type="Proteomes" id="UP000037035">
    <property type="component" value="Unassembled WGS sequence"/>
</dbReference>
<comment type="caution">
    <text evidence="2">The sequence shown here is derived from an EMBL/GenBank/DDBJ whole genome shotgun (WGS) entry which is preliminary data.</text>
</comment>
<reference evidence="2 3" key="1">
    <citation type="submission" date="2015-08" db="EMBL/GenBank/DDBJ databases">
        <title>Next Generation Sequencing and Analysis of the Genome of Puccinia sorghi L Schw, the Causal Agent of Maize Common Rust.</title>
        <authorList>
            <person name="Rochi L."/>
            <person name="Burguener G."/>
            <person name="Darino M."/>
            <person name="Turjanski A."/>
            <person name="Kreff E."/>
            <person name="Dieguez M.J."/>
            <person name="Sacco F."/>
        </authorList>
    </citation>
    <scope>NUCLEOTIDE SEQUENCE [LARGE SCALE GENOMIC DNA]</scope>
    <source>
        <strain evidence="2 3">RO10H11247</strain>
    </source>
</reference>
<sequence length="375" mass="42815">MLWKHPWCISWSRLERRTWFGWKYYALQKQLSQLPAMFWKSNCEVCTVNVHQILVESLLENGWSNKISFLGLYACQLMDHVCEIFSLNQDWNGGPTTTGKPFVSTRNGMEVTTNYKGKYFIRVFNESNYVRRKKEGRSKGAREAETLRVRMGGLVSLALANPNSGTGQSQDSIGVPHPIKPFHTNSEEPVLIYRLVAFCYLSSNNFVFRVSSSVSPALRVSGISLSSNNFWIRDSSSGSGRSLVVTSSKSHIIKNFITISSFTSITLVSGSIYSHKTSSIEDGRDEEDSEGEGTLRRGSRIGSGKCEKRWWRTNDLICWILNRNNQENILNSDKLNKKSKDKKKLTEISVWIRFILLLYCFIISEIKKIKEEGQE</sequence>
<proteinExistence type="predicted"/>